<evidence type="ECO:0000256" key="2">
    <source>
        <dbReference type="ARBA" id="ARBA00022692"/>
    </source>
</evidence>
<dbReference type="AlphaFoldDB" id="A0AAE2YRT9"/>
<sequence length="117" mass="12841">MSESTTVVPENSNEDRNIATLVHAGGILFGFLPSLIVYLLKKQEANIWLLGQLKEALNFQITMLIGYVIATILSSLLIGLFIFPLLLIVNLVFCILAAVKTSSGEAYRYPATLRLVS</sequence>
<keyword evidence="4 5" id="KW-0472">Membrane</keyword>
<evidence type="ECO:0000313" key="7">
    <source>
        <dbReference type="Proteomes" id="UP001197378"/>
    </source>
</evidence>
<accession>A0AAE2YRT9</accession>
<evidence type="ECO:0000313" key="6">
    <source>
        <dbReference type="EMBL" id="MBU2788828.1"/>
    </source>
</evidence>
<keyword evidence="3 5" id="KW-1133">Transmembrane helix</keyword>
<protein>
    <submittedName>
        <fullName evidence="6">DUF4870 domain-containing protein</fullName>
    </submittedName>
</protein>
<dbReference type="Pfam" id="PF09685">
    <property type="entry name" value="MamF_MmsF"/>
    <property type="match status" value="1"/>
</dbReference>
<evidence type="ECO:0000256" key="3">
    <source>
        <dbReference type="ARBA" id="ARBA00022989"/>
    </source>
</evidence>
<keyword evidence="2 5" id="KW-0812">Transmembrane</keyword>
<dbReference type="InterPro" id="IPR019109">
    <property type="entry name" value="MamF_MmsF"/>
</dbReference>
<keyword evidence="7" id="KW-1185">Reference proteome</keyword>
<name>A0AAE2YRT9_9PROT</name>
<comment type="caution">
    <text evidence="6">The sequence shown here is derived from an EMBL/GenBank/DDBJ whole genome shotgun (WGS) entry which is preliminary data.</text>
</comment>
<gene>
    <name evidence="6" type="ORF">HFQ13_11570</name>
</gene>
<evidence type="ECO:0000256" key="1">
    <source>
        <dbReference type="ARBA" id="ARBA00004141"/>
    </source>
</evidence>
<feature type="transmembrane region" description="Helical" evidence="5">
    <location>
        <begin position="20"/>
        <end position="40"/>
    </location>
</feature>
<comment type="subcellular location">
    <subcellularLocation>
        <location evidence="1">Membrane</location>
        <topology evidence="1">Multi-pass membrane protein</topology>
    </subcellularLocation>
</comment>
<organism evidence="6 7">
    <name type="scientific">Igneacidithiobacillus copahuensis</name>
    <dbReference type="NCBI Taxonomy" id="2724909"/>
    <lineage>
        <taxon>Bacteria</taxon>
        <taxon>Pseudomonadati</taxon>
        <taxon>Pseudomonadota</taxon>
        <taxon>Acidithiobacillia</taxon>
        <taxon>Acidithiobacillales</taxon>
        <taxon>Acidithiobacillaceae</taxon>
        <taxon>Igneacidithiobacillus</taxon>
    </lineage>
</organism>
<feature type="transmembrane region" description="Helical" evidence="5">
    <location>
        <begin position="76"/>
        <end position="99"/>
    </location>
</feature>
<dbReference type="Proteomes" id="UP001197378">
    <property type="component" value="Unassembled WGS sequence"/>
</dbReference>
<proteinExistence type="predicted"/>
<dbReference type="RefSeq" id="WP_215870904.1">
    <property type="nucleotide sequence ID" value="NZ_JAAXYO010000165.1"/>
</dbReference>
<evidence type="ECO:0000256" key="5">
    <source>
        <dbReference type="SAM" id="Phobius"/>
    </source>
</evidence>
<dbReference type="EMBL" id="JAAXYO010000165">
    <property type="protein sequence ID" value="MBU2788828.1"/>
    <property type="molecule type" value="Genomic_DNA"/>
</dbReference>
<feature type="transmembrane region" description="Helical" evidence="5">
    <location>
        <begin position="47"/>
        <end position="70"/>
    </location>
</feature>
<reference evidence="6" key="1">
    <citation type="journal article" date="2021" name="ISME J.">
        <title>Genomic evolution of the class Acidithiobacillia: deep-branching Proteobacteria living in extreme acidic conditions.</title>
        <authorList>
            <person name="Moya-Beltran A."/>
            <person name="Beard S."/>
            <person name="Rojas-Villalobos C."/>
            <person name="Issotta F."/>
            <person name="Gallardo Y."/>
            <person name="Ulloa R."/>
            <person name="Giaveno A."/>
            <person name="Degli Esposti M."/>
            <person name="Johnson D.B."/>
            <person name="Quatrini R."/>
        </authorList>
    </citation>
    <scope>NUCLEOTIDE SEQUENCE</scope>
    <source>
        <strain evidence="6">VAN18-1</strain>
    </source>
</reference>
<evidence type="ECO:0000256" key="4">
    <source>
        <dbReference type="ARBA" id="ARBA00023136"/>
    </source>
</evidence>